<dbReference type="PANTHER" id="PTHR12224:SF0">
    <property type="entry name" value="BETA-1,4-MANNOSYL-GLYCOPROTEIN 4-BETA-N-ACETYLGLUCOSAMINYLTRANSFERASE"/>
    <property type="match status" value="1"/>
</dbReference>
<keyword evidence="3" id="KW-0808">Transferase</keyword>
<feature type="compositionally biased region" description="Polar residues" evidence="1">
    <location>
        <begin position="27"/>
        <end position="42"/>
    </location>
</feature>
<proteinExistence type="predicted"/>
<keyword evidence="2" id="KW-0472">Membrane</keyword>
<name>A0AAD9FKM4_PAPLA</name>
<keyword evidence="2" id="KW-0812">Transmembrane</keyword>
<protein>
    <submittedName>
        <fullName evidence="3">Glycosyl transferase family 17 protein</fullName>
    </submittedName>
</protein>
<dbReference type="GO" id="GO:0016020">
    <property type="term" value="C:membrane"/>
    <property type="evidence" value="ECO:0007669"/>
    <property type="project" value="InterPro"/>
</dbReference>
<dbReference type="GO" id="GO:0006044">
    <property type="term" value="P:N-acetylglucosamine metabolic process"/>
    <property type="evidence" value="ECO:0007669"/>
    <property type="project" value="TreeGrafter"/>
</dbReference>
<feature type="region of interest" description="Disordered" evidence="1">
    <location>
        <begin position="1"/>
        <end position="42"/>
    </location>
</feature>
<comment type="caution">
    <text evidence="3">The sequence shown here is derived from an EMBL/GenBank/DDBJ whole genome shotgun (WGS) entry which is preliminary data.</text>
</comment>
<accession>A0AAD9FKM4</accession>
<evidence type="ECO:0000313" key="4">
    <source>
        <dbReference type="Proteomes" id="UP001182556"/>
    </source>
</evidence>
<reference evidence="3" key="1">
    <citation type="submission" date="2023-02" db="EMBL/GenBank/DDBJ databases">
        <title>Identification and recombinant expression of a fungal hydrolase from Papiliotrema laurentii that hydrolyzes apple cutin and clears colloidal polyester polyurethane.</title>
        <authorList>
            <consortium name="DOE Joint Genome Institute"/>
            <person name="Roman V.A."/>
            <person name="Bojanowski C."/>
            <person name="Crable B.R."/>
            <person name="Wagner D.N."/>
            <person name="Hung C.S."/>
            <person name="Nadeau L.J."/>
            <person name="Schratz L."/>
            <person name="Haridas S."/>
            <person name="Pangilinan J."/>
            <person name="Lipzen A."/>
            <person name="Na H."/>
            <person name="Yan M."/>
            <person name="Ng V."/>
            <person name="Grigoriev I.V."/>
            <person name="Spatafora J.W."/>
            <person name="Barlow D."/>
            <person name="Biffinger J."/>
            <person name="Kelley-Loughnane N."/>
            <person name="Varaljay V.A."/>
            <person name="Crookes-Goodson W.J."/>
        </authorList>
    </citation>
    <scope>NUCLEOTIDE SEQUENCE</scope>
    <source>
        <strain evidence="3">5307AH</strain>
    </source>
</reference>
<dbReference type="Proteomes" id="UP001182556">
    <property type="component" value="Unassembled WGS sequence"/>
</dbReference>
<dbReference type="InterPro" id="IPR006813">
    <property type="entry name" value="Glyco_trans_17"/>
</dbReference>
<dbReference type="EMBL" id="JAODAN010000008">
    <property type="protein sequence ID" value="KAK1922795.1"/>
    <property type="molecule type" value="Genomic_DNA"/>
</dbReference>
<keyword evidence="2" id="KW-1133">Transmembrane helix</keyword>
<sequence length="421" mass="47484">MSARPRSSTRDAYSLGPASEPEPLLPTHSTPLATSPTRRSPFSLSSLRHTLSLRALRSRNPFLRLFLLVLLLIGLLNHTVLGTWRRDAVYLLRPIWDTPPRPFTVIPHYAPPLLASGAEDIDQWCALHTWTPRKATPTIVDAILLSSEVDLLEIRMREYRGVVDIFVIVESDMTFAGTPKPLYYEENKRRFEHLVAGTKSRIVYKKVEGLVPNRPAGSFENEYTMRTAVGDTLSGLRLSPGAVIINSDVDEIISRQTLHLLSTCNVPDNLHLNVKNYRYSFNLPIPDDGYWRPHISVVKGGPNPIVYTHGRVGDVLLEGAGWHCTFCFRTFGEMRGKMLGYSHNDRVRDTSIAEIQSIKARVCEGREPFDMYPEAFSFKDLVAQSGTLKPSNDFTHVPLALQEDPNRFAYLLDKGCDRSEI</sequence>
<dbReference type="AlphaFoldDB" id="A0AAD9FKM4"/>
<dbReference type="PANTHER" id="PTHR12224">
    <property type="entry name" value="BETA-1,4-MANNOSYL-GLYCOPROTEIN BETA-1,4-N-ACETYLGLUCOSAMINYL-TRANSFERASE"/>
    <property type="match status" value="1"/>
</dbReference>
<evidence type="ECO:0000313" key="3">
    <source>
        <dbReference type="EMBL" id="KAK1922795.1"/>
    </source>
</evidence>
<keyword evidence="4" id="KW-1185">Reference proteome</keyword>
<dbReference type="GO" id="GO:0003830">
    <property type="term" value="F:beta-1,4-mannosylglycoprotein 4-beta-N-acetylglucosaminyltransferase activity"/>
    <property type="evidence" value="ECO:0007669"/>
    <property type="project" value="InterPro"/>
</dbReference>
<organism evidence="3 4">
    <name type="scientific">Papiliotrema laurentii</name>
    <name type="common">Cryptococcus laurentii</name>
    <dbReference type="NCBI Taxonomy" id="5418"/>
    <lineage>
        <taxon>Eukaryota</taxon>
        <taxon>Fungi</taxon>
        <taxon>Dikarya</taxon>
        <taxon>Basidiomycota</taxon>
        <taxon>Agaricomycotina</taxon>
        <taxon>Tremellomycetes</taxon>
        <taxon>Tremellales</taxon>
        <taxon>Rhynchogastremaceae</taxon>
        <taxon>Papiliotrema</taxon>
    </lineage>
</organism>
<evidence type="ECO:0000256" key="2">
    <source>
        <dbReference type="SAM" id="Phobius"/>
    </source>
</evidence>
<evidence type="ECO:0000256" key="1">
    <source>
        <dbReference type="SAM" id="MobiDB-lite"/>
    </source>
</evidence>
<feature type="transmembrane region" description="Helical" evidence="2">
    <location>
        <begin position="62"/>
        <end position="84"/>
    </location>
</feature>
<dbReference type="Pfam" id="PF04724">
    <property type="entry name" value="Glyco_transf_17"/>
    <property type="match status" value="1"/>
</dbReference>
<gene>
    <name evidence="3" type="ORF">DB88DRAFT_440973</name>
</gene>